<gene>
    <name evidence="4" type="ORF">H671_3g9675</name>
</gene>
<dbReference type="Proteomes" id="UP000030759">
    <property type="component" value="Unassembled WGS sequence"/>
</dbReference>
<dbReference type="InterPro" id="IPR016187">
    <property type="entry name" value="CTDL_fold"/>
</dbReference>
<dbReference type="InterPro" id="IPR018378">
    <property type="entry name" value="C-type_lectin_CS"/>
</dbReference>
<keyword evidence="1" id="KW-0430">Lectin</keyword>
<dbReference type="GO" id="GO:0030246">
    <property type="term" value="F:carbohydrate binding"/>
    <property type="evidence" value="ECO:0007669"/>
    <property type="project" value="UniProtKB-KW"/>
</dbReference>
<dbReference type="InterPro" id="IPR001304">
    <property type="entry name" value="C-type_lectin-like"/>
</dbReference>
<sequence length="61" mass="7014">MFRNVEGKWLWLNNNPVSFVNWNTGDPSGERNDCVVLSSSSGFWNNIHCTSYKGFICKMPK</sequence>
<dbReference type="PANTHER" id="PTHR22803">
    <property type="entry name" value="MANNOSE, PHOSPHOLIPASE, LECTIN RECEPTOR RELATED"/>
    <property type="match status" value="1"/>
</dbReference>
<evidence type="ECO:0000313" key="4">
    <source>
        <dbReference type="EMBL" id="ERE79345.1"/>
    </source>
</evidence>
<dbReference type="PROSITE" id="PS00615">
    <property type="entry name" value="C_TYPE_LECTIN_1"/>
    <property type="match status" value="1"/>
</dbReference>
<evidence type="ECO:0000256" key="2">
    <source>
        <dbReference type="ARBA" id="ARBA00023157"/>
    </source>
</evidence>
<feature type="non-terminal residue" evidence="4">
    <location>
        <position position="61"/>
    </location>
</feature>
<evidence type="ECO:0000313" key="5">
    <source>
        <dbReference type="Proteomes" id="UP000030759"/>
    </source>
</evidence>
<dbReference type="Gene3D" id="3.10.100.10">
    <property type="entry name" value="Mannose-Binding Protein A, subunit A"/>
    <property type="match status" value="1"/>
</dbReference>
<reference evidence="5" key="1">
    <citation type="journal article" date="2013" name="Nat. Biotechnol.">
        <title>Chinese hamster genome sequenced from sorted chromosomes.</title>
        <authorList>
            <person name="Brinkrolf K."/>
            <person name="Rupp O."/>
            <person name="Laux H."/>
            <person name="Kollin F."/>
            <person name="Ernst W."/>
            <person name="Linke B."/>
            <person name="Kofler R."/>
            <person name="Romand S."/>
            <person name="Hesse F."/>
            <person name="Budach W.E."/>
            <person name="Galosy S."/>
            <person name="Muller D."/>
            <person name="Noll T."/>
            <person name="Wienberg J."/>
            <person name="Jostock T."/>
            <person name="Leonard M."/>
            <person name="Grillari J."/>
            <person name="Tauch A."/>
            <person name="Goesmann A."/>
            <person name="Helk B."/>
            <person name="Mott J.E."/>
            <person name="Puhler A."/>
            <person name="Borth N."/>
        </authorList>
    </citation>
    <scope>NUCLEOTIDE SEQUENCE [LARGE SCALE GENOMIC DNA]</scope>
    <source>
        <strain evidence="5">17A/GY</strain>
    </source>
</reference>
<feature type="domain" description="C-type lectin" evidence="3">
    <location>
        <begin position="4"/>
        <end position="58"/>
    </location>
</feature>
<dbReference type="AlphaFoldDB" id="A0A061ID19"/>
<dbReference type="PROSITE" id="PS50041">
    <property type="entry name" value="C_TYPE_LECTIN_2"/>
    <property type="match status" value="1"/>
</dbReference>
<proteinExistence type="predicted"/>
<accession>A0A061ID19</accession>
<dbReference type="SUPFAM" id="SSF56436">
    <property type="entry name" value="C-type lectin-like"/>
    <property type="match status" value="1"/>
</dbReference>
<evidence type="ECO:0000256" key="1">
    <source>
        <dbReference type="ARBA" id="ARBA00022734"/>
    </source>
</evidence>
<dbReference type="Pfam" id="PF00059">
    <property type="entry name" value="Lectin_C"/>
    <property type="match status" value="1"/>
</dbReference>
<dbReference type="EMBL" id="KE672406">
    <property type="protein sequence ID" value="ERE79345.1"/>
    <property type="molecule type" value="Genomic_DNA"/>
</dbReference>
<dbReference type="InterPro" id="IPR050111">
    <property type="entry name" value="C-type_lectin/snaclec_domain"/>
</dbReference>
<name>A0A061ID19_CRIGR</name>
<protein>
    <submittedName>
        <fullName evidence="4">Macrophage mannose receptor</fullName>
    </submittedName>
</protein>
<evidence type="ECO:0000259" key="3">
    <source>
        <dbReference type="PROSITE" id="PS50041"/>
    </source>
</evidence>
<dbReference type="InterPro" id="IPR016186">
    <property type="entry name" value="C-type_lectin-like/link_sf"/>
</dbReference>
<organism evidence="4 5">
    <name type="scientific">Cricetulus griseus</name>
    <name type="common">Chinese hamster</name>
    <name type="synonym">Cricetulus barabensis griseus</name>
    <dbReference type="NCBI Taxonomy" id="10029"/>
    <lineage>
        <taxon>Eukaryota</taxon>
        <taxon>Metazoa</taxon>
        <taxon>Chordata</taxon>
        <taxon>Craniata</taxon>
        <taxon>Vertebrata</taxon>
        <taxon>Euteleostomi</taxon>
        <taxon>Mammalia</taxon>
        <taxon>Eutheria</taxon>
        <taxon>Euarchontoglires</taxon>
        <taxon>Glires</taxon>
        <taxon>Rodentia</taxon>
        <taxon>Myomorpha</taxon>
        <taxon>Muroidea</taxon>
        <taxon>Cricetidae</taxon>
        <taxon>Cricetinae</taxon>
        <taxon>Cricetulus</taxon>
    </lineage>
</organism>
<keyword evidence="2" id="KW-1015">Disulfide bond</keyword>
<keyword evidence="4" id="KW-0675">Receptor</keyword>